<comment type="caution">
    <text evidence="2">The sequence shown here is derived from an EMBL/GenBank/DDBJ whole genome shotgun (WGS) entry which is preliminary data.</text>
</comment>
<dbReference type="RefSeq" id="WP_145903338.1">
    <property type="nucleotide sequence ID" value="NZ_BAAAMZ010000043.1"/>
</dbReference>
<evidence type="ECO:0000313" key="2">
    <source>
        <dbReference type="EMBL" id="TWF97065.1"/>
    </source>
</evidence>
<dbReference type="InterPro" id="IPR032710">
    <property type="entry name" value="NTF2-like_dom_sf"/>
</dbReference>
<protein>
    <recommendedName>
        <fullName evidence="1">SnoaL-like domain-containing protein</fullName>
    </recommendedName>
</protein>
<dbReference type="SUPFAM" id="SSF54427">
    <property type="entry name" value="NTF2-like"/>
    <property type="match status" value="1"/>
</dbReference>
<dbReference type="Proteomes" id="UP000317940">
    <property type="component" value="Unassembled WGS sequence"/>
</dbReference>
<dbReference type="AlphaFoldDB" id="A0A561UCH6"/>
<accession>A0A561UCH6</accession>
<dbReference type="Gene3D" id="3.10.450.50">
    <property type="match status" value="1"/>
</dbReference>
<evidence type="ECO:0000313" key="3">
    <source>
        <dbReference type="Proteomes" id="UP000317940"/>
    </source>
</evidence>
<dbReference type="EMBL" id="VIWT01000001">
    <property type="protein sequence ID" value="TWF97065.1"/>
    <property type="molecule type" value="Genomic_DNA"/>
</dbReference>
<dbReference type="Pfam" id="PF12680">
    <property type="entry name" value="SnoaL_2"/>
    <property type="match status" value="1"/>
</dbReference>
<dbReference type="InterPro" id="IPR037401">
    <property type="entry name" value="SnoaL-like"/>
</dbReference>
<name>A0A561UCH6_9ACTN</name>
<gene>
    <name evidence="2" type="ORF">FHX73_11840</name>
</gene>
<evidence type="ECO:0000259" key="1">
    <source>
        <dbReference type="Pfam" id="PF12680"/>
    </source>
</evidence>
<feature type="domain" description="SnoaL-like" evidence="1">
    <location>
        <begin position="12"/>
        <end position="115"/>
    </location>
</feature>
<keyword evidence="3" id="KW-1185">Reference proteome</keyword>
<dbReference type="OrthoDB" id="8375282at2"/>
<reference evidence="2 3" key="1">
    <citation type="submission" date="2019-06" db="EMBL/GenBank/DDBJ databases">
        <title>Sequencing the genomes of 1000 actinobacteria strains.</title>
        <authorList>
            <person name="Klenk H.-P."/>
        </authorList>
    </citation>
    <scope>NUCLEOTIDE SEQUENCE [LARGE SCALE GENOMIC DNA]</scope>
    <source>
        <strain evidence="2 3">DSM 44826</strain>
    </source>
</reference>
<organism evidence="2 3">
    <name type="scientific">Kitasatospora viridis</name>
    <dbReference type="NCBI Taxonomy" id="281105"/>
    <lineage>
        <taxon>Bacteria</taxon>
        <taxon>Bacillati</taxon>
        <taxon>Actinomycetota</taxon>
        <taxon>Actinomycetes</taxon>
        <taxon>Kitasatosporales</taxon>
        <taxon>Streptomycetaceae</taxon>
        <taxon>Kitasatospora</taxon>
    </lineage>
</organism>
<sequence length="132" mass="14698">MTEHPNVTLMKNVYAAFTVGDVQKAASYWTPDCVHHYPGRNPLSGSHQGIDSALAFAGRMFELCQGDVQMEILDIGASDDHAFALVSTSYGRGGKSLKDMPFINISRIENGKIAEFWTYPDDQYAVDEFWTD</sequence>
<proteinExistence type="predicted"/>